<feature type="domain" description="Thioredoxin" evidence="3">
    <location>
        <begin position="48"/>
        <end position="177"/>
    </location>
</feature>
<accession>A0A3N4MIQ4</accession>
<dbReference type="Pfam" id="PF13098">
    <property type="entry name" value="Thioredoxin_2"/>
    <property type="match status" value="1"/>
</dbReference>
<dbReference type="InterPro" id="IPR017937">
    <property type="entry name" value="Thioredoxin_CS"/>
</dbReference>
<keyword evidence="1" id="KW-0676">Redox-active center</keyword>
<evidence type="ECO:0000313" key="5">
    <source>
        <dbReference type="Proteomes" id="UP000279089"/>
    </source>
</evidence>
<dbReference type="EMBL" id="RMBX01000009">
    <property type="protein sequence ID" value="RPD39980.1"/>
    <property type="molecule type" value="Genomic_DNA"/>
</dbReference>
<organism evidence="4 5">
    <name type="scientific">Chitinophaga barathri</name>
    <dbReference type="NCBI Taxonomy" id="1647451"/>
    <lineage>
        <taxon>Bacteria</taxon>
        <taxon>Pseudomonadati</taxon>
        <taxon>Bacteroidota</taxon>
        <taxon>Chitinophagia</taxon>
        <taxon>Chitinophagales</taxon>
        <taxon>Chitinophagaceae</taxon>
        <taxon>Chitinophaga</taxon>
    </lineage>
</organism>
<keyword evidence="5" id="KW-1185">Reference proteome</keyword>
<protein>
    <submittedName>
        <fullName evidence="4">DUF255 domain-containing protein</fullName>
    </submittedName>
</protein>
<dbReference type="SUPFAM" id="SSF52833">
    <property type="entry name" value="Thioredoxin-like"/>
    <property type="match status" value="1"/>
</dbReference>
<feature type="transmembrane region" description="Helical" evidence="2">
    <location>
        <begin position="25"/>
        <end position="48"/>
    </location>
</feature>
<dbReference type="AlphaFoldDB" id="A0A3N4MIQ4"/>
<dbReference type="CDD" id="cd02947">
    <property type="entry name" value="TRX_family"/>
    <property type="match status" value="1"/>
</dbReference>
<dbReference type="GO" id="GO:0015035">
    <property type="term" value="F:protein-disulfide reductase activity"/>
    <property type="evidence" value="ECO:0007669"/>
    <property type="project" value="TreeGrafter"/>
</dbReference>
<comment type="caution">
    <text evidence="4">The sequence shown here is derived from an EMBL/GenBank/DDBJ whole genome shotgun (WGS) entry which is preliminary data.</text>
</comment>
<proteinExistence type="predicted"/>
<evidence type="ECO:0000256" key="1">
    <source>
        <dbReference type="ARBA" id="ARBA00023284"/>
    </source>
</evidence>
<dbReference type="InterPro" id="IPR012336">
    <property type="entry name" value="Thioredoxin-like_fold"/>
</dbReference>
<dbReference type="InterPro" id="IPR013766">
    <property type="entry name" value="Thioredoxin_domain"/>
</dbReference>
<keyword evidence="2" id="KW-0812">Transmembrane</keyword>
<keyword evidence="2" id="KW-1133">Transmembrane helix</keyword>
<keyword evidence="2" id="KW-0472">Membrane</keyword>
<name>A0A3N4MIQ4_9BACT</name>
<dbReference type="GO" id="GO:0045454">
    <property type="term" value="P:cell redox homeostasis"/>
    <property type="evidence" value="ECO:0007669"/>
    <property type="project" value="TreeGrafter"/>
</dbReference>
<dbReference type="InterPro" id="IPR036249">
    <property type="entry name" value="Thioredoxin-like_sf"/>
</dbReference>
<dbReference type="PROSITE" id="PS00194">
    <property type="entry name" value="THIOREDOXIN_1"/>
    <property type="match status" value="1"/>
</dbReference>
<dbReference type="OrthoDB" id="120730at2"/>
<sequence>MWFSWCLFLQFYPQKTGQRSRLYQVAWLFAVHLVFLMMRSIITLIFFFTCFSTAAMANATPTQGMQFFEGTWAELLQAAQKQGKLIFVDVYTTWCPPCKQMDKEVFPLKEVGDKYNSKFLNYRLNAEKGEGIKLAGQFAVKAYPTYLYLDAQGSLLHRAVGFQSPGALAGHADKILSSGTAGSSISSFENEFKNGKRDPAFLRDYLKQLASLELDNNAVLNAYLEVMPASQLAKPEGLLYLSEYIFSARANALVFVMANYPALSPEQKKTIAARLYSKVLYTAAGPAWKEGRPAEMKQLIAYMDMLAPDLPVQQQDGINKMRILYYGMVKDVARLKETGYKRVGSLMAIPLDSIRREDARLYVQVMKPFLTGEQDSTKTPGFQEEKQYVINQYSRKVAVVLYEGAGAFATSLEPGDPALADALKWAERVKELMPPNPQLDALVEKLRKLAAQP</sequence>
<evidence type="ECO:0000256" key="2">
    <source>
        <dbReference type="SAM" id="Phobius"/>
    </source>
</evidence>
<reference evidence="5" key="1">
    <citation type="submission" date="2018-11" db="EMBL/GenBank/DDBJ databases">
        <title>Chitinophaga lutea sp.nov., isolate from arsenic contaminated soil.</title>
        <authorList>
            <person name="Zong Y."/>
        </authorList>
    </citation>
    <scope>NUCLEOTIDE SEQUENCE [LARGE SCALE GENOMIC DNA]</scope>
    <source>
        <strain evidence="5">YLT18</strain>
    </source>
</reference>
<evidence type="ECO:0000259" key="3">
    <source>
        <dbReference type="PROSITE" id="PS51352"/>
    </source>
</evidence>
<dbReference type="PANTHER" id="PTHR32234">
    <property type="entry name" value="THIOL:DISULFIDE INTERCHANGE PROTEIN DSBD"/>
    <property type="match status" value="1"/>
</dbReference>
<dbReference type="Proteomes" id="UP000279089">
    <property type="component" value="Unassembled WGS sequence"/>
</dbReference>
<gene>
    <name evidence="4" type="ORF">EG028_17820</name>
</gene>
<dbReference type="Gene3D" id="3.40.30.10">
    <property type="entry name" value="Glutaredoxin"/>
    <property type="match status" value="1"/>
</dbReference>
<evidence type="ECO:0000313" key="4">
    <source>
        <dbReference type="EMBL" id="RPD39980.1"/>
    </source>
</evidence>
<dbReference type="PROSITE" id="PS51352">
    <property type="entry name" value="THIOREDOXIN_2"/>
    <property type="match status" value="1"/>
</dbReference>
<dbReference type="PANTHER" id="PTHR32234:SF0">
    <property type="entry name" value="THIOL:DISULFIDE INTERCHANGE PROTEIN DSBD"/>
    <property type="match status" value="1"/>
</dbReference>